<dbReference type="Gene3D" id="3.40.20.10">
    <property type="entry name" value="Severin"/>
    <property type="match status" value="1"/>
</dbReference>
<dbReference type="InterPro" id="IPR007123">
    <property type="entry name" value="Gelsolin-like_dom"/>
</dbReference>
<feature type="domain" description="Gelsolin-like" evidence="1">
    <location>
        <begin position="40"/>
        <end position="86"/>
    </location>
</feature>
<dbReference type="InterPro" id="IPR029006">
    <property type="entry name" value="ADF-H/Gelsolin-like_dom_sf"/>
</dbReference>
<dbReference type="PANTHER" id="PTHR13803">
    <property type="entry name" value="SEC24-RELATED PROTEIN"/>
    <property type="match status" value="1"/>
</dbReference>
<accession>A0ABQ7H496</accession>
<dbReference type="InterPro" id="IPR036180">
    <property type="entry name" value="Gelsolin-like_dom_sf"/>
</dbReference>
<dbReference type="SUPFAM" id="SSF82754">
    <property type="entry name" value="C-terminal, gelsolin-like domain of Sec23/24"/>
    <property type="match status" value="1"/>
</dbReference>
<keyword evidence="3" id="KW-1185">Reference proteome</keyword>
<reference evidence="2" key="1">
    <citation type="submission" date="2017-08" db="EMBL/GenBank/DDBJ databases">
        <authorList>
            <person name="Polle J.E."/>
            <person name="Barry K."/>
            <person name="Cushman J."/>
            <person name="Schmutz J."/>
            <person name="Tran D."/>
            <person name="Hathwaick L.T."/>
            <person name="Yim W.C."/>
            <person name="Jenkins J."/>
            <person name="Mckie-Krisberg Z.M."/>
            <person name="Prochnik S."/>
            <person name="Lindquist E."/>
            <person name="Dockter R.B."/>
            <person name="Adam C."/>
            <person name="Molina H."/>
            <person name="Bunkerborg J."/>
            <person name="Jin E."/>
            <person name="Buchheim M."/>
            <person name="Magnuson J."/>
        </authorList>
    </citation>
    <scope>NUCLEOTIDE SEQUENCE</scope>
    <source>
        <strain evidence="2">CCAP 19/18</strain>
    </source>
</reference>
<dbReference type="InterPro" id="IPR050550">
    <property type="entry name" value="SEC23_SEC24_subfamily"/>
</dbReference>
<evidence type="ECO:0000259" key="1">
    <source>
        <dbReference type="Pfam" id="PF00626"/>
    </source>
</evidence>
<gene>
    <name evidence="2" type="ORF">DUNSADRAFT_11883</name>
</gene>
<dbReference type="PANTHER" id="PTHR13803:SF4">
    <property type="entry name" value="SECRETORY 24CD, ISOFORM C"/>
    <property type="match status" value="1"/>
</dbReference>
<proteinExistence type="predicted"/>
<dbReference type="Proteomes" id="UP000815325">
    <property type="component" value="Unassembled WGS sequence"/>
</dbReference>
<dbReference type="Pfam" id="PF00626">
    <property type="entry name" value="Gelsolin"/>
    <property type="match status" value="1"/>
</dbReference>
<evidence type="ECO:0000313" key="2">
    <source>
        <dbReference type="EMBL" id="KAF5841676.1"/>
    </source>
</evidence>
<sequence>MWCASMMSLPAARITPMLYPRLLPVHQMLGHEPGALPDGLVCSAESLEAGGVYLLENGHDAYLYVDRLAPPELLQDLLGVKSYEELCRAVTLPGGLFPLIPLDNPTSAFVQDLLTKLRIHRSSFMRLRVARKGDAAEVAFFNSLVEDKSTSGPSYVDYLCHVHRLIQNRMAS</sequence>
<protein>
    <recommendedName>
        <fullName evidence="1">Gelsolin-like domain-containing protein</fullName>
    </recommendedName>
</protein>
<comment type="caution">
    <text evidence="2">The sequence shown here is derived from an EMBL/GenBank/DDBJ whole genome shotgun (WGS) entry which is preliminary data.</text>
</comment>
<evidence type="ECO:0000313" key="3">
    <source>
        <dbReference type="Proteomes" id="UP000815325"/>
    </source>
</evidence>
<dbReference type="EMBL" id="MU069480">
    <property type="protein sequence ID" value="KAF5841676.1"/>
    <property type="molecule type" value="Genomic_DNA"/>
</dbReference>
<name>A0ABQ7H496_DUNSA</name>
<organism evidence="2 3">
    <name type="scientific">Dunaliella salina</name>
    <name type="common">Green alga</name>
    <name type="synonym">Protococcus salinus</name>
    <dbReference type="NCBI Taxonomy" id="3046"/>
    <lineage>
        <taxon>Eukaryota</taxon>
        <taxon>Viridiplantae</taxon>
        <taxon>Chlorophyta</taxon>
        <taxon>core chlorophytes</taxon>
        <taxon>Chlorophyceae</taxon>
        <taxon>CS clade</taxon>
        <taxon>Chlamydomonadales</taxon>
        <taxon>Dunaliellaceae</taxon>
        <taxon>Dunaliella</taxon>
    </lineage>
</organism>